<dbReference type="InterPro" id="IPR003439">
    <property type="entry name" value="ABC_transporter-like_ATP-bd"/>
</dbReference>
<keyword evidence="3" id="KW-0547">Nucleotide-binding</keyword>
<dbReference type="GO" id="GO:0005524">
    <property type="term" value="F:ATP binding"/>
    <property type="evidence" value="ECO:0007669"/>
    <property type="project" value="UniProtKB-KW"/>
</dbReference>
<dbReference type="InterPro" id="IPR050153">
    <property type="entry name" value="Metal_Ion_Import_ABC"/>
</dbReference>
<dbReference type="OrthoDB" id="6461291at2"/>
<keyword evidence="2" id="KW-0813">Transport</keyword>
<dbReference type="InterPro" id="IPR003593">
    <property type="entry name" value="AAA+_ATPase"/>
</dbReference>
<accession>F6D0P0</accession>
<dbReference type="STRING" id="491952.Mar181_1800"/>
<dbReference type="eggNOG" id="COG1121">
    <property type="taxonomic scope" value="Bacteria"/>
</dbReference>
<evidence type="ECO:0000313" key="7">
    <source>
        <dbReference type="Proteomes" id="UP000009230"/>
    </source>
</evidence>
<dbReference type="Pfam" id="PF00005">
    <property type="entry name" value="ABC_tran"/>
    <property type="match status" value="1"/>
</dbReference>
<feature type="domain" description="ABC transporter" evidence="5">
    <location>
        <begin position="4"/>
        <end position="239"/>
    </location>
</feature>
<dbReference type="EMBL" id="CP002771">
    <property type="protein sequence ID" value="AEF54838.1"/>
    <property type="molecule type" value="Genomic_DNA"/>
</dbReference>
<dbReference type="CDD" id="cd03235">
    <property type="entry name" value="ABC_Metallic_Cations"/>
    <property type="match status" value="1"/>
</dbReference>
<dbReference type="Gene3D" id="3.40.50.300">
    <property type="entry name" value="P-loop containing nucleotide triphosphate hydrolases"/>
    <property type="match status" value="1"/>
</dbReference>
<dbReference type="PANTHER" id="PTHR42734:SF5">
    <property type="entry name" value="IRON TRANSPORT SYSTEM ATP-BINDING PROTEIN HI_0361-RELATED"/>
    <property type="match status" value="1"/>
</dbReference>
<evidence type="ECO:0000256" key="1">
    <source>
        <dbReference type="ARBA" id="ARBA00005417"/>
    </source>
</evidence>
<reference evidence="6 7" key="1">
    <citation type="journal article" date="2012" name="Stand. Genomic Sci.">
        <title>Complete genome sequence of Marinomonas posidonica type strain (IVIA-Po-181(T)).</title>
        <authorList>
            <person name="Lucas-Elio P."/>
            <person name="Goodwin L."/>
            <person name="Woyke T."/>
            <person name="Pitluck S."/>
            <person name="Nolan M."/>
            <person name="Kyrpides N.C."/>
            <person name="Detter J.C."/>
            <person name="Copeland A."/>
            <person name="Lu M."/>
            <person name="Bruce D."/>
            <person name="Detter C."/>
            <person name="Tapia R."/>
            <person name="Han S."/>
            <person name="Land M.L."/>
            <person name="Ivanova N."/>
            <person name="Mikhailova N."/>
            <person name="Johnston A.W."/>
            <person name="Sanchez-Amat A."/>
        </authorList>
    </citation>
    <scope>NUCLEOTIDE SEQUENCE [LARGE SCALE GENOMIC DNA]</scope>
    <source>
        <strain evidence="7">CECT 7376 / NCIMB 14433 / IVIA-Po-181</strain>
    </source>
</reference>
<dbReference type="GO" id="GO:0016887">
    <property type="term" value="F:ATP hydrolysis activity"/>
    <property type="evidence" value="ECO:0007669"/>
    <property type="project" value="InterPro"/>
</dbReference>
<comment type="similarity">
    <text evidence="1">Belongs to the ABC transporter superfamily.</text>
</comment>
<evidence type="ECO:0000256" key="2">
    <source>
        <dbReference type="ARBA" id="ARBA00022448"/>
    </source>
</evidence>
<sequence>MSDIKLNNVSVSYGQKYAVDSVSGSFAAGSLTAIAGPNGAGKSTLLKALMGELPLTMGEIHRGNLKIQDFSYLPQANEINRQFPLSVEDLVSLGIWRQKGAFGRITKDCLTRIREALVMVGLEDFGKHQIGTLSAGQFQRVLFARLLVQDAQVIILDEPFNAIDEGTINDLLKLIRQWHQQQRTVIAVLHDFEQIQQHFPNTLLLARQAVYWGDSKTALCAAHRQFAKNLTSSWNFNRSPIRNGTAA</sequence>
<name>F6D0P0_MARPP</name>
<dbReference type="SUPFAM" id="SSF52540">
    <property type="entry name" value="P-loop containing nucleoside triphosphate hydrolases"/>
    <property type="match status" value="1"/>
</dbReference>
<protein>
    <submittedName>
        <fullName evidence="6">ABC transporter related protein</fullName>
    </submittedName>
</protein>
<dbReference type="SMART" id="SM00382">
    <property type="entry name" value="AAA"/>
    <property type="match status" value="1"/>
</dbReference>
<evidence type="ECO:0000256" key="3">
    <source>
        <dbReference type="ARBA" id="ARBA00022741"/>
    </source>
</evidence>
<evidence type="ECO:0000256" key="4">
    <source>
        <dbReference type="ARBA" id="ARBA00022840"/>
    </source>
</evidence>
<dbReference type="InterPro" id="IPR017871">
    <property type="entry name" value="ABC_transporter-like_CS"/>
</dbReference>
<organism evidence="6 7">
    <name type="scientific">Marinomonas posidonica (strain CECT 7376 / NCIMB 14433 / IVIA-Po-181)</name>
    <dbReference type="NCBI Taxonomy" id="491952"/>
    <lineage>
        <taxon>Bacteria</taxon>
        <taxon>Pseudomonadati</taxon>
        <taxon>Pseudomonadota</taxon>
        <taxon>Gammaproteobacteria</taxon>
        <taxon>Oceanospirillales</taxon>
        <taxon>Oceanospirillaceae</taxon>
        <taxon>Marinomonas</taxon>
    </lineage>
</organism>
<dbReference type="HOGENOM" id="CLU_000604_1_11_6"/>
<dbReference type="KEGG" id="mpc:Mar181_1800"/>
<evidence type="ECO:0000259" key="5">
    <source>
        <dbReference type="PROSITE" id="PS50893"/>
    </source>
</evidence>
<dbReference type="PANTHER" id="PTHR42734">
    <property type="entry name" value="METAL TRANSPORT SYSTEM ATP-BINDING PROTEIN TM_0124-RELATED"/>
    <property type="match status" value="1"/>
</dbReference>
<keyword evidence="7" id="KW-1185">Reference proteome</keyword>
<dbReference type="PROSITE" id="PS00211">
    <property type="entry name" value="ABC_TRANSPORTER_1"/>
    <property type="match status" value="1"/>
</dbReference>
<evidence type="ECO:0000313" key="6">
    <source>
        <dbReference type="EMBL" id="AEF54838.1"/>
    </source>
</evidence>
<dbReference type="InterPro" id="IPR027417">
    <property type="entry name" value="P-loop_NTPase"/>
</dbReference>
<keyword evidence="4" id="KW-0067">ATP-binding</keyword>
<dbReference type="Proteomes" id="UP000009230">
    <property type="component" value="Chromosome"/>
</dbReference>
<dbReference type="AlphaFoldDB" id="F6D0P0"/>
<dbReference type="PROSITE" id="PS50893">
    <property type="entry name" value="ABC_TRANSPORTER_2"/>
    <property type="match status" value="1"/>
</dbReference>
<gene>
    <name evidence="6" type="ordered locus">Mar181_1800</name>
</gene>
<proteinExistence type="inferred from homology"/>